<dbReference type="PANTHER" id="PTHR30115">
    <property type="entry name" value="NITROGEN REGULATORY PROTEIN P-II"/>
    <property type="match status" value="1"/>
</dbReference>
<dbReference type="Proteomes" id="UP000425960">
    <property type="component" value="Chromosome"/>
</dbReference>
<evidence type="ECO:0000313" key="2">
    <source>
        <dbReference type="EMBL" id="BBO85351.1"/>
    </source>
</evidence>
<dbReference type="GO" id="GO:0005524">
    <property type="term" value="F:ATP binding"/>
    <property type="evidence" value="ECO:0007669"/>
    <property type="project" value="TreeGrafter"/>
</dbReference>
<evidence type="ECO:0000313" key="3">
    <source>
        <dbReference type="Proteomes" id="UP000425960"/>
    </source>
</evidence>
<reference evidence="2 3" key="1">
    <citation type="submission" date="2019-11" db="EMBL/GenBank/DDBJ databases">
        <title>Comparative genomics of hydrocarbon-degrading Desulfosarcina strains.</title>
        <authorList>
            <person name="Watanabe M."/>
            <person name="Kojima H."/>
            <person name="Fukui M."/>
        </authorList>
    </citation>
    <scope>NUCLEOTIDE SEQUENCE [LARGE SCALE GENOMIC DNA]</scope>
    <source>
        <strain evidence="2 3">28bB2T</strain>
    </source>
</reference>
<dbReference type="InterPro" id="IPR002187">
    <property type="entry name" value="N-reg_PII"/>
</dbReference>
<dbReference type="PROSITE" id="PS00638">
    <property type="entry name" value="PII_GLNB_CTER"/>
    <property type="match status" value="1"/>
</dbReference>
<accession>A0A5K7ZYZ4</accession>
<dbReference type="GO" id="GO:0005829">
    <property type="term" value="C:cytosol"/>
    <property type="evidence" value="ECO:0007669"/>
    <property type="project" value="TreeGrafter"/>
</dbReference>
<name>A0A5K7ZYZ4_9BACT</name>
<dbReference type="InterPro" id="IPR017918">
    <property type="entry name" value="N-reg_PII_CS"/>
</dbReference>
<gene>
    <name evidence="2" type="ORF">DSCO28_59170</name>
</gene>
<dbReference type="Gene3D" id="3.30.70.120">
    <property type="match status" value="1"/>
</dbReference>
<comment type="similarity">
    <text evidence="1">Belongs to the P(II) protein family.</text>
</comment>
<dbReference type="GO" id="GO:0030234">
    <property type="term" value="F:enzyme regulator activity"/>
    <property type="evidence" value="ECO:0007669"/>
    <property type="project" value="InterPro"/>
</dbReference>
<protein>
    <submittedName>
        <fullName evidence="2">P-II family nitrogen regulator</fullName>
    </submittedName>
</protein>
<dbReference type="KEGG" id="dov:DSCO28_59170"/>
<dbReference type="RefSeq" id="WP_155313024.1">
    <property type="nucleotide sequence ID" value="NZ_AP021876.1"/>
</dbReference>
<dbReference type="InterPro" id="IPR011322">
    <property type="entry name" value="N-reg_PII-like_a/b"/>
</dbReference>
<sequence length="126" mass="13611">MKEIMAIVRMNMINQTRKALTEVGVSSMTANDALGRGAGLVDMSLLKGAEQGYEEAISQLGQSNRLIPKRMIIIVSKDKHVDKIVKTIIKVNQTGKPGDGKIFVLPVADSISVRTAEDGDSTLDDL</sequence>
<evidence type="ECO:0000256" key="1">
    <source>
        <dbReference type="RuleBase" id="RU003936"/>
    </source>
</evidence>
<dbReference type="PRINTS" id="PR00340">
    <property type="entry name" value="PIIGLNB"/>
</dbReference>
<dbReference type="AlphaFoldDB" id="A0A5K7ZYZ4"/>
<dbReference type="InterPro" id="IPR015867">
    <property type="entry name" value="N-reg_PII/ATP_PRibTrfase_C"/>
</dbReference>
<dbReference type="PROSITE" id="PS51343">
    <property type="entry name" value="PII_GLNB_DOM"/>
    <property type="match status" value="1"/>
</dbReference>
<dbReference type="Pfam" id="PF00543">
    <property type="entry name" value="P-II"/>
    <property type="match status" value="1"/>
</dbReference>
<dbReference type="GO" id="GO:0006808">
    <property type="term" value="P:regulation of nitrogen utilization"/>
    <property type="evidence" value="ECO:0007669"/>
    <property type="project" value="InterPro"/>
</dbReference>
<proteinExistence type="inferred from homology"/>
<organism evidence="2 3">
    <name type="scientific">Desulfosarcina ovata subsp. sediminis</name>
    <dbReference type="NCBI Taxonomy" id="885957"/>
    <lineage>
        <taxon>Bacteria</taxon>
        <taxon>Pseudomonadati</taxon>
        <taxon>Thermodesulfobacteriota</taxon>
        <taxon>Desulfobacteria</taxon>
        <taxon>Desulfobacterales</taxon>
        <taxon>Desulfosarcinaceae</taxon>
        <taxon>Desulfosarcina</taxon>
    </lineage>
</organism>
<dbReference type="PANTHER" id="PTHR30115:SF11">
    <property type="entry name" value="NITROGEN REGULATORY PROTEIN P-II HOMOLOG"/>
    <property type="match status" value="1"/>
</dbReference>
<dbReference type="SUPFAM" id="SSF54913">
    <property type="entry name" value="GlnB-like"/>
    <property type="match status" value="1"/>
</dbReference>
<dbReference type="EMBL" id="AP021876">
    <property type="protein sequence ID" value="BBO85351.1"/>
    <property type="molecule type" value="Genomic_DNA"/>
</dbReference>
<dbReference type="SMART" id="SM00938">
    <property type="entry name" value="P-II"/>
    <property type="match status" value="1"/>
</dbReference>